<keyword evidence="8" id="KW-0675">Receptor</keyword>
<feature type="transmembrane region" description="Helical" evidence="6">
    <location>
        <begin position="45"/>
        <end position="66"/>
    </location>
</feature>
<dbReference type="GO" id="GO:0016020">
    <property type="term" value="C:membrane"/>
    <property type="evidence" value="ECO:0007669"/>
    <property type="project" value="UniProtKB-SubCell"/>
</dbReference>
<feature type="domain" description="G-protein coupled receptors family 1 profile" evidence="7">
    <location>
        <begin position="60"/>
        <end position="373"/>
    </location>
</feature>
<evidence type="ECO:0000259" key="7">
    <source>
        <dbReference type="PROSITE" id="PS50262"/>
    </source>
</evidence>
<feature type="transmembrane region" description="Helical" evidence="6">
    <location>
        <begin position="78"/>
        <end position="103"/>
    </location>
</feature>
<feature type="transmembrane region" description="Helical" evidence="6">
    <location>
        <begin position="307"/>
        <end position="331"/>
    </location>
</feature>
<feature type="compositionally biased region" description="Polar residues" evidence="5">
    <location>
        <begin position="691"/>
        <end position="716"/>
    </location>
</feature>
<dbReference type="GO" id="GO:0020037">
    <property type="term" value="F:heme binding"/>
    <property type="evidence" value="ECO:0007669"/>
    <property type="project" value="InterPro"/>
</dbReference>
<dbReference type="Proteomes" id="UP001201812">
    <property type="component" value="Unassembled WGS sequence"/>
</dbReference>
<dbReference type="InterPro" id="IPR052954">
    <property type="entry name" value="GPCR-Ligand_Int"/>
</dbReference>
<dbReference type="InterPro" id="IPR044399">
    <property type="entry name" value="Mb-like_M"/>
</dbReference>
<gene>
    <name evidence="8" type="ORF">DdX_03888</name>
</gene>
<dbReference type="CDD" id="cd01040">
    <property type="entry name" value="Mb-like"/>
    <property type="match status" value="1"/>
</dbReference>
<dbReference type="PANTHER" id="PTHR46641">
    <property type="entry name" value="FMRFAMIDE RECEPTOR-RELATED"/>
    <property type="match status" value="1"/>
</dbReference>
<accession>A0AAD4NB65</accession>
<evidence type="ECO:0000256" key="3">
    <source>
        <dbReference type="ARBA" id="ARBA00022989"/>
    </source>
</evidence>
<keyword evidence="9" id="KW-1185">Reference proteome</keyword>
<keyword evidence="2 6" id="KW-0812">Transmembrane</keyword>
<reference evidence="8" key="1">
    <citation type="submission" date="2022-01" db="EMBL/GenBank/DDBJ databases">
        <title>Genome Sequence Resource for Two Populations of Ditylenchus destructor, the Migratory Endoparasitic Phytonematode.</title>
        <authorList>
            <person name="Zhang H."/>
            <person name="Lin R."/>
            <person name="Xie B."/>
        </authorList>
    </citation>
    <scope>NUCLEOTIDE SEQUENCE</scope>
    <source>
        <strain evidence="8">BazhouSP</strain>
    </source>
</reference>
<organism evidence="8 9">
    <name type="scientific">Ditylenchus destructor</name>
    <dbReference type="NCBI Taxonomy" id="166010"/>
    <lineage>
        <taxon>Eukaryota</taxon>
        <taxon>Metazoa</taxon>
        <taxon>Ecdysozoa</taxon>
        <taxon>Nematoda</taxon>
        <taxon>Chromadorea</taxon>
        <taxon>Rhabditida</taxon>
        <taxon>Tylenchina</taxon>
        <taxon>Tylenchomorpha</taxon>
        <taxon>Sphaerularioidea</taxon>
        <taxon>Anguinidae</taxon>
        <taxon>Anguininae</taxon>
        <taxon>Ditylenchus</taxon>
    </lineage>
</organism>
<dbReference type="GO" id="GO:0019825">
    <property type="term" value="F:oxygen binding"/>
    <property type="evidence" value="ECO:0007669"/>
    <property type="project" value="InterPro"/>
</dbReference>
<sequence length="716" mass="80155">MTVQLSPSMTTPALTVVDLSAEVPNNVSICSQVQTWSDDTFSRIVNGYLTAFCVAAGSIGNVMSVKQVRFTNFDRNRGVALAVAIIVLAFWDTILLICALAYYGAKNLLPSPPGDIATRVTPLFHAFSQIANTASIWSVVTITVQRYMATRDPFRTTRWLLYVASTEINEQNRVMFCSFRGLGGSGDRKNVQNLWHYLKKYRSHLRVPIFLSTVAIMVNIPAFFEIHAIPCYLLTENRMGYGLQISDLRLNSYYKLWYKVVFRMLVTSCGPNIFILSLTVLTVLLLRGSNRSRKQLFHMNDSAMDRYSSRATMLTMISVMLVIKFLLFRSLSFVLDIWEVTFGLRHRVHQYIYLVDISNFLVLLNSATNCLIIYRGSRWLHEKLAERNTVKRERQLGLNNINSKRRTALISTSWQQALRLTHAQFGSRVLYAMLLKNPQMFAPFRTNGPPSKSPTAGSISTLGNGGLMWHDVLIQNNGRCPAVSAKLSPTLIENKNAPIITVDTPLLPIERVTEADDIVQANENDEGIGLEPTSEGNAEGGKPNVTDAKEASTQATLQLEAATQATLSIIGPVNVKKRSMDLLMNAKFHIIADQITNFIGEIIEMMRQGKSEQAITSRIQRVGKIHYDHGITFPSSAWKEFKSSSLGIIASCEYDTEIERSETLDAWSSFLSVIIRDMKMGMWSCTEHKSSTSTTGGAMSPHNVNLLNPNYAPQNR</sequence>
<dbReference type="Gene3D" id="1.20.1070.10">
    <property type="entry name" value="Rhodopsin 7-helix transmembrane proteins"/>
    <property type="match status" value="1"/>
</dbReference>
<proteinExistence type="predicted"/>
<dbReference type="EMBL" id="JAKKPZ010000003">
    <property type="protein sequence ID" value="KAI1723717.1"/>
    <property type="molecule type" value="Genomic_DNA"/>
</dbReference>
<dbReference type="Gene3D" id="1.10.490.10">
    <property type="entry name" value="Globins"/>
    <property type="match status" value="1"/>
</dbReference>
<feature type="transmembrane region" description="Helical" evidence="6">
    <location>
        <begin position="260"/>
        <end position="286"/>
    </location>
</feature>
<name>A0AAD4NB65_9BILA</name>
<keyword evidence="4 6" id="KW-0472">Membrane</keyword>
<comment type="subcellular location">
    <subcellularLocation>
        <location evidence="1">Membrane</location>
    </subcellularLocation>
</comment>
<dbReference type="InterPro" id="IPR012292">
    <property type="entry name" value="Globin/Proto"/>
</dbReference>
<feature type="transmembrane region" description="Helical" evidence="6">
    <location>
        <begin position="209"/>
        <end position="229"/>
    </location>
</feature>
<feature type="region of interest" description="Disordered" evidence="5">
    <location>
        <begin position="690"/>
        <end position="716"/>
    </location>
</feature>
<dbReference type="PROSITE" id="PS50262">
    <property type="entry name" value="G_PROTEIN_RECEP_F1_2"/>
    <property type="match status" value="1"/>
</dbReference>
<evidence type="ECO:0000256" key="1">
    <source>
        <dbReference type="ARBA" id="ARBA00004370"/>
    </source>
</evidence>
<dbReference type="InterPro" id="IPR017452">
    <property type="entry name" value="GPCR_Rhodpsn_7TM"/>
</dbReference>
<protein>
    <submittedName>
        <fullName evidence="8">G-protein coupled receptor frpr-1</fullName>
    </submittedName>
</protein>
<dbReference type="SUPFAM" id="SSF81321">
    <property type="entry name" value="Family A G protein-coupled receptor-like"/>
    <property type="match status" value="1"/>
</dbReference>
<feature type="region of interest" description="Disordered" evidence="5">
    <location>
        <begin position="522"/>
        <end position="550"/>
    </location>
</feature>
<evidence type="ECO:0000313" key="9">
    <source>
        <dbReference type="Proteomes" id="UP001201812"/>
    </source>
</evidence>
<feature type="transmembrane region" description="Helical" evidence="6">
    <location>
        <begin position="123"/>
        <end position="144"/>
    </location>
</feature>
<dbReference type="CDD" id="cd14978">
    <property type="entry name" value="7tmA_FMRFamide_R-like"/>
    <property type="match status" value="1"/>
</dbReference>
<evidence type="ECO:0000313" key="8">
    <source>
        <dbReference type="EMBL" id="KAI1723717.1"/>
    </source>
</evidence>
<evidence type="ECO:0000256" key="4">
    <source>
        <dbReference type="ARBA" id="ARBA00023136"/>
    </source>
</evidence>
<comment type="caution">
    <text evidence="8">The sequence shown here is derived from an EMBL/GenBank/DDBJ whole genome shotgun (WGS) entry which is preliminary data.</text>
</comment>
<evidence type="ECO:0000256" key="6">
    <source>
        <dbReference type="SAM" id="Phobius"/>
    </source>
</evidence>
<evidence type="ECO:0000256" key="5">
    <source>
        <dbReference type="SAM" id="MobiDB-lite"/>
    </source>
</evidence>
<evidence type="ECO:0000256" key="2">
    <source>
        <dbReference type="ARBA" id="ARBA00022692"/>
    </source>
</evidence>
<dbReference type="AlphaFoldDB" id="A0AAD4NB65"/>
<keyword evidence="3 6" id="KW-1133">Transmembrane helix</keyword>
<dbReference type="PANTHER" id="PTHR46641:SF13">
    <property type="entry name" value="G_PROTEIN_RECEP_F1_2 DOMAIN-CONTAINING PROTEIN"/>
    <property type="match status" value="1"/>
</dbReference>